<evidence type="ECO:0000313" key="5">
    <source>
        <dbReference type="Proteomes" id="UP001234178"/>
    </source>
</evidence>
<comment type="function">
    <text evidence="2">May mediate accelerated ATP-independent bidirectional transbilayer migration of phospholipids upon binding calcium ions that results in a loss of phospholipid asymmetry in the plasma membrane.</text>
</comment>
<comment type="cofactor">
    <cofactor evidence="2">
        <name>Ca(2+)</name>
        <dbReference type="ChEBI" id="CHEBI:29108"/>
    </cofactor>
</comment>
<dbReference type="PANTHER" id="PTHR23248">
    <property type="entry name" value="PHOSPHOLIPID SCRAMBLASE-RELATED"/>
    <property type="match status" value="1"/>
</dbReference>
<dbReference type="Pfam" id="PF03803">
    <property type="entry name" value="Scramblase"/>
    <property type="match status" value="1"/>
</dbReference>
<evidence type="ECO:0000256" key="3">
    <source>
        <dbReference type="SAM" id="MobiDB-lite"/>
    </source>
</evidence>
<organism evidence="4 5">
    <name type="scientific">Daphnia magna</name>
    <dbReference type="NCBI Taxonomy" id="35525"/>
    <lineage>
        <taxon>Eukaryota</taxon>
        <taxon>Metazoa</taxon>
        <taxon>Ecdysozoa</taxon>
        <taxon>Arthropoda</taxon>
        <taxon>Crustacea</taxon>
        <taxon>Branchiopoda</taxon>
        <taxon>Diplostraca</taxon>
        <taxon>Cladocera</taxon>
        <taxon>Anomopoda</taxon>
        <taxon>Daphniidae</taxon>
        <taxon>Daphnia</taxon>
    </lineage>
</organism>
<keyword evidence="2" id="KW-0564">Palmitate</keyword>
<feature type="region of interest" description="Disordered" evidence="3">
    <location>
        <begin position="1"/>
        <end position="89"/>
    </location>
</feature>
<dbReference type="EMBL" id="JAOYFB010000001">
    <property type="protein sequence ID" value="KAK4005251.1"/>
    <property type="molecule type" value="Genomic_DNA"/>
</dbReference>
<comment type="caution">
    <text evidence="4">The sequence shown here is derived from an EMBL/GenBank/DDBJ whole genome shotgun (WGS) entry which is preliminary data.</text>
</comment>
<sequence>MYAPNAPPNGGNLPAPGAPPPPYSEQGVSYPPPALGQPQQTGYGGYPPPVIGQPEIGFAGGPYSPYPQPSVQPNAQPYEQYPQPSLPPPHQPYGGYVNVPGQPIVTQPTGQPNSALEWMPLQPQHQQNRSCPPGLEYLTAVDQLLVHQKVELLEAFVGFETSNKYTVKNSMGQKVFYAAEMSDCCTRQCCGPNRPFDMKIVDNHGQEVIHLNRPLACTSCFFPCCLQTMEVTAPPGTPIGSIQQEWSILSPKFSIKDASGETVLTIEGPICTFSICGDVEFNVYSRNGDTKVGKISKQWSGLIREAFTDADMFGSISCSSKKLATTNVTDQACCNGAGGRSEQNLHYLKQLISIQHTVAIPMCATPSIATCPVG</sequence>
<feature type="compositionally biased region" description="Low complexity" evidence="3">
    <location>
        <begin position="71"/>
        <end position="83"/>
    </location>
</feature>
<dbReference type="InterPro" id="IPR005552">
    <property type="entry name" value="Scramblase"/>
</dbReference>
<feature type="compositionally biased region" description="Low complexity" evidence="3">
    <location>
        <begin position="1"/>
        <end position="15"/>
    </location>
</feature>
<dbReference type="Proteomes" id="UP001234178">
    <property type="component" value="Unassembled WGS sequence"/>
</dbReference>
<gene>
    <name evidence="4" type="ORF">OUZ56_006965</name>
</gene>
<keyword evidence="2" id="KW-0449">Lipoprotein</keyword>
<reference evidence="4 5" key="1">
    <citation type="journal article" date="2023" name="Nucleic Acids Res.">
        <title>The hologenome of Daphnia magna reveals possible DNA methylation and microbiome-mediated evolution of the host genome.</title>
        <authorList>
            <person name="Chaturvedi A."/>
            <person name="Li X."/>
            <person name="Dhandapani V."/>
            <person name="Marshall H."/>
            <person name="Kissane S."/>
            <person name="Cuenca-Cambronero M."/>
            <person name="Asole G."/>
            <person name="Calvet F."/>
            <person name="Ruiz-Romero M."/>
            <person name="Marangio P."/>
            <person name="Guigo R."/>
            <person name="Rago D."/>
            <person name="Mirbahai L."/>
            <person name="Eastwood N."/>
            <person name="Colbourne J.K."/>
            <person name="Zhou J."/>
            <person name="Mallon E."/>
            <person name="Orsini L."/>
        </authorList>
    </citation>
    <scope>NUCLEOTIDE SEQUENCE [LARGE SCALE GENOMIC DNA]</scope>
    <source>
        <strain evidence="4">LRV0_1</strain>
    </source>
</reference>
<evidence type="ECO:0000256" key="1">
    <source>
        <dbReference type="ARBA" id="ARBA00005350"/>
    </source>
</evidence>
<comment type="similarity">
    <text evidence="1 2">Belongs to the phospholipid scramblase family.</text>
</comment>
<dbReference type="InterPro" id="IPR025659">
    <property type="entry name" value="Tubby-like_C"/>
</dbReference>
<name>A0ABQ9YX95_9CRUS</name>
<protein>
    <recommendedName>
        <fullName evidence="2">Phospholipid scramblase</fullName>
    </recommendedName>
</protein>
<evidence type="ECO:0000313" key="4">
    <source>
        <dbReference type="EMBL" id="KAK4005251.1"/>
    </source>
</evidence>
<keyword evidence="2" id="KW-0106">Calcium</keyword>
<keyword evidence="5" id="KW-1185">Reference proteome</keyword>
<proteinExistence type="inferred from homology"/>
<evidence type="ECO:0000256" key="2">
    <source>
        <dbReference type="RuleBase" id="RU363116"/>
    </source>
</evidence>
<dbReference type="PANTHER" id="PTHR23248:SF9">
    <property type="entry name" value="PHOSPHOLIPID SCRAMBLASE"/>
    <property type="match status" value="1"/>
</dbReference>
<dbReference type="SUPFAM" id="SSF54518">
    <property type="entry name" value="Tubby C-terminal domain-like"/>
    <property type="match status" value="1"/>
</dbReference>
<accession>A0ABQ9YX95</accession>